<accession>A0A8H6IVV6</accession>
<keyword evidence="3" id="KW-1185">Reference proteome</keyword>
<reference evidence="2" key="1">
    <citation type="journal article" date="2020" name="Phytopathology">
        <title>Genome Sequence Resources of Colletotrichum truncatum, C. plurivorum, C. musicola, and C. sojae: Four Species Pathogenic to Soybean (Glycine max).</title>
        <authorList>
            <person name="Rogerio F."/>
            <person name="Boufleur T.R."/>
            <person name="Ciampi-Guillardi M."/>
            <person name="Sukno S.A."/>
            <person name="Thon M.R."/>
            <person name="Massola Junior N.S."/>
            <person name="Baroncelli R."/>
        </authorList>
    </citation>
    <scope>NUCLEOTIDE SEQUENCE</scope>
    <source>
        <strain evidence="2">LFN0074</strain>
    </source>
</reference>
<name>A0A8H6IVV6_9PEZI</name>
<evidence type="ECO:0000256" key="1">
    <source>
        <dbReference type="SAM" id="MobiDB-lite"/>
    </source>
</evidence>
<sequence>MDVQSAHRRSKIRVAVLDTGISSPLVLPRREGDGTDPGLGGLSPGTPGTAGRAPVSLRMDTCKQHDTTARRPRARTTWICAQGPEDKLKLHGDYQTSQWYEYSPERRLPLSTYVALLRMRPSRLLLR</sequence>
<evidence type="ECO:0000313" key="3">
    <source>
        <dbReference type="Proteomes" id="UP000639643"/>
    </source>
</evidence>
<proteinExistence type="predicted"/>
<dbReference type="Proteomes" id="UP000639643">
    <property type="component" value="Unassembled WGS sequence"/>
</dbReference>
<dbReference type="EMBL" id="WIGM01001364">
    <property type="protein sequence ID" value="KAF6799571.1"/>
    <property type="molecule type" value="Genomic_DNA"/>
</dbReference>
<dbReference type="AlphaFoldDB" id="A0A8H6IVV6"/>
<gene>
    <name evidence="2" type="ORF">CMUS01_15613</name>
</gene>
<feature type="region of interest" description="Disordered" evidence="1">
    <location>
        <begin position="25"/>
        <end position="54"/>
    </location>
</feature>
<evidence type="ECO:0000313" key="2">
    <source>
        <dbReference type="EMBL" id="KAF6799571.1"/>
    </source>
</evidence>
<organism evidence="2 3">
    <name type="scientific">Colletotrichum musicola</name>
    <dbReference type="NCBI Taxonomy" id="2175873"/>
    <lineage>
        <taxon>Eukaryota</taxon>
        <taxon>Fungi</taxon>
        <taxon>Dikarya</taxon>
        <taxon>Ascomycota</taxon>
        <taxon>Pezizomycotina</taxon>
        <taxon>Sordariomycetes</taxon>
        <taxon>Hypocreomycetidae</taxon>
        <taxon>Glomerellales</taxon>
        <taxon>Glomerellaceae</taxon>
        <taxon>Colletotrichum</taxon>
        <taxon>Colletotrichum orchidearum species complex</taxon>
    </lineage>
</organism>
<protein>
    <submittedName>
        <fullName evidence="2">Uncharacterized protein</fullName>
    </submittedName>
</protein>
<comment type="caution">
    <text evidence="2">The sequence shown here is derived from an EMBL/GenBank/DDBJ whole genome shotgun (WGS) entry which is preliminary data.</text>
</comment>